<evidence type="ECO:0000313" key="2">
    <source>
        <dbReference type="Proteomes" id="UP000800235"/>
    </source>
</evidence>
<dbReference type="AlphaFoldDB" id="A0A9P4NLG1"/>
<protein>
    <submittedName>
        <fullName evidence="1">Uncharacterized protein</fullName>
    </submittedName>
</protein>
<dbReference type="OrthoDB" id="340346at2759"/>
<dbReference type="Proteomes" id="UP000800235">
    <property type="component" value="Unassembled WGS sequence"/>
</dbReference>
<dbReference type="EMBL" id="MU007066">
    <property type="protein sequence ID" value="KAF2426171.1"/>
    <property type="molecule type" value="Genomic_DNA"/>
</dbReference>
<sequence>MRDAHLQLLYRPLLWAWEKQGAWTEFVPAPFLALLDVVGELHKNYARRVSAAISLVQDEMESNQAFRKLFVNFQNHPWVKGDSWRLCMEGVTRLLGRSSRQLAEMSKLRPRDPALLEVLTPWKDMIWSCEWLENKARQQEEKECFLRLLSESDAAIVEPLLPNARIVLRDYCLFKVGKRLKKSDQMIRSVGGHAWAWCCLTLTDHHLFFAQLDKARNKAELNDGLAHVACPRSLALINSFRVEELSTTNRAVPAKFA</sequence>
<proteinExistence type="predicted"/>
<keyword evidence="2" id="KW-1185">Reference proteome</keyword>
<evidence type="ECO:0000313" key="1">
    <source>
        <dbReference type="EMBL" id="KAF2426171.1"/>
    </source>
</evidence>
<accession>A0A9P4NLG1</accession>
<gene>
    <name evidence="1" type="ORF">EJ08DRAFT_379212</name>
</gene>
<reference evidence="1" key="1">
    <citation type="journal article" date="2020" name="Stud. Mycol.">
        <title>101 Dothideomycetes genomes: a test case for predicting lifestyles and emergence of pathogens.</title>
        <authorList>
            <person name="Haridas S."/>
            <person name="Albert R."/>
            <person name="Binder M."/>
            <person name="Bloem J."/>
            <person name="Labutti K."/>
            <person name="Salamov A."/>
            <person name="Andreopoulos B."/>
            <person name="Baker S."/>
            <person name="Barry K."/>
            <person name="Bills G."/>
            <person name="Bluhm B."/>
            <person name="Cannon C."/>
            <person name="Castanera R."/>
            <person name="Culley D."/>
            <person name="Daum C."/>
            <person name="Ezra D."/>
            <person name="Gonzalez J."/>
            <person name="Henrissat B."/>
            <person name="Kuo A."/>
            <person name="Liang C."/>
            <person name="Lipzen A."/>
            <person name="Lutzoni F."/>
            <person name="Magnuson J."/>
            <person name="Mondo S."/>
            <person name="Nolan M."/>
            <person name="Ohm R."/>
            <person name="Pangilinan J."/>
            <person name="Park H.-J."/>
            <person name="Ramirez L."/>
            <person name="Alfaro M."/>
            <person name="Sun H."/>
            <person name="Tritt A."/>
            <person name="Yoshinaga Y."/>
            <person name="Zwiers L.-H."/>
            <person name="Turgeon B."/>
            <person name="Goodwin S."/>
            <person name="Spatafora J."/>
            <person name="Crous P."/>
            <person name="Grigoriev I."/>
        </authorList>
    </citation>
    <scope>NUCLEOTIDE SEQUENCE</scope>
    <source>
        <strain evidence="1">CBS 130266</strain>
    </source>
</reference>
<name>A0A9P4NLG1_9PEZI</name>
<comment type="caution">
    <text evidence="1">The sequence shown here is derived from an EMBL/GenBank/DDBJ whole genome shotgun (WGS) entry which is preliminary data.</text>
</comment>
<organism evidence="1 2">
    <name type="scientific">Tothia fuscella</name>
    <dbReference type="NCBI Taxonomy" id="1048955"/>
    <lineage>
        <taxon>Eukaryota</taxon>
        <taxon>Fungi</taxon>
        <taxon>Dikarya</taxon>
        <taxon>Ascomycota</taxon>
        <taxon>Pezizomycotina</taxon>
        <taxon>Dothideomycetes</taxon>
        <taxon>Pleosporomycetidae</taxon>
        <taxon>Venturiales</taxon>
        <taxon>Cylindrosympodiaceae</taxon>
        <taxon>Tothia</taxon>
    </lineage>
</organism>